<keyword evidence="3" id="KW-1185">Reference proteome</keyword>
<dbReference type="EMBL" id="SHLY01000003">
    <property type="protein sequence ID" value="TAA45855.1"/>
    <property type="molecule type" value="Genomic_DNA"/>
</dbReference>
<proteinExistence type="predicted"/>
<feature type="chain" id="PRO_5045149080" evidence="1">
    <location>
        <begin position="26"/>
        <end position="90"/>
    </location>
</feature>
<evidence type="ECO:0000313" key="2">
    <source>
        <dbReference type="EMBL" id="TAA45855.1"/>
    </source>
</evidence>
<reference evidence="3" key="1">
    <citation type="submission" date="2019-02" db="EMBL/GenBank/DDBJ databases">
        <title>Draft genome sequence of Muricauda sp. 176CP4-71.</title>
        <authorList>
            <person name="Park J.-S."/>
        </authorList>
    </citation>
    <scope>NUCLEOTIDE SEQUENCE [LARGE SCALE GENOMIC DNA]</scope>
    <source>
        <strain evidence="3">176GS2-150</strain>
    </source>
</reference>
<evidence type="ECO:0000313" key="3">
    <source>
        <dbReference type="Proteomes" id="UP000292544"/>
    </source>
</evidence>
<comment type="caution">
    <text evidence="2">The sequence shown here is derived from an EMBL/GenBank/DDBJ whole genome shotgun (WGS) entry which is preliminary data.</text>
</comment>
<name>A0ABY1WP56_9GAMM</name>
<sequence length="90" mass="9816">MTSSIKQNLIGAAVLAFAYASSATASELTPEQCQEFKLIAEVSLTESQQQQVTDSCKQRYNSQDGLSQCAYEEGEALRVKLMDVATTECQ</sequence>
<keyword evidence="1" id="KW-0732">Signal</keyword>
<gene>
    <name evidence="2" type="ORF">EXY25_10895</name>
</gene>
<dbReference type="RefSeq" id="WP_130566796.1">
    <property type="nucleotide sequence ID" value="NZ_SHLY01000003.1"/>
</dbReference>
<feature type="signal peptide" evidence="1">
    <location>
        <begin position="1"/>
        <end position="25"/>
    </location>
</feature>
<accession>A0ABY1WP56</accession>
<organism evidence="2 3">
    <name type="scientific">Corallincola spongiicola</name>
    <dbReference type="NCBI Taxonomy" id="2520508"/>
    <lineage>
        <taxon>Bacteria</taxon>
        <taxon>Pseudomonadati</taxon>
        <taxon>Pseudomonadota</taxon>
        <taxon>Gammaproteobacteria</taxon>
        <taxon>Alteromonadales</taxon>
        <taxon>Psychromonadaceae</taxon>
        <taxon>Corallincola</taxon>
    </lineage>
</organism>
<evidence type="ECO:0000256" key="1">
    <source>
        <dbReference type="SAM" id="SignalP"/>
    </source>
</evidence>
<dbReference type="Proteomes" id="UP000292544">
    <property type="component" value="Unassembled WGS sequence"/>
</dbReference>
<protein>
    <submittedName>
        <fullName evidence="2">Uncharacterized protein</fullName>
    </submittedName>
</protein>